<organism evidence="9 10">
    <name type="scientific">Olea europaea subsp. europaea</name>
    <dbReference type="NCBI Taxonomy" id="158383"/>
    <lineage>
        <taxon>Eukaryota</taxon>
        <taxon>Viridiplantae</taxon>
        <taxon>Streptophyta</taxon>
        <taxon>Embryophyta</taxon>
        <taxon>Tracheophyta</taxon>
        <taxon>Spermatophyta</taxon>
        <taxon>Magnoliopsida</taxon>
        <taxon>eudicotyledons</taxon>
        <taxon>Gunneridae</taxon>
        <taxon>Pentapetalae</taxon>
        <taxon>asterids</taxon>
        <taxon>lamiids</taxon>
        <taxon>Lamiales</taxon>
        <taxon>Oleaceae</taxon>
        <taxon>Oleeae</taxon>
        <taxon>Olea</taxon>
    </lineage>
</organism>
<evidence type="ECO:0000256" key="1">
    <source>
        <dbReference type="ARBA" id="ARBA00004123"/>
    </source>
</evidence>
<dbReference type="GO" id="GO:0030154">
    <property type="term" value="P:cell differentiation"/>
    <property type="evidence" value="ECO:0007669"/>
    <property type="project" value="EnsemblPlants"/>
</dbReference>
<dbReference type="InterPro" id="IPR013929">
    <property type="entry name" value="RPAP1_C"/>
</dbReference>
<name>A0A8S0RS24_OLEEU</name>
<proteinExistence type="inferred from homology"/>
<feature type="domain" description="RPAP1 C-terminal" evidence="6">
    <location>
        <begin position="424"/>
        <end position="506"/>
    </location>
</feature>
<feature type="compositionally biased region" description="Polar residues" evidence="5">
    <location>
        <begin position="348"/>
        <end position="361"/>
    </location>
</feature>
<keyword evidence="10" id="KW-1185">Reference proteome</keyword>
<dbReference type="GO" id="GO:0005634">
    <property type="term" value="C:nucleus"/>
    <property type="evidence" value="ECO:0007669"/>
    <property type="project" value="EnsemblPlants"/>
</dbReference>
<keyword evidence="4" id="KW-0539">Nucleus</keyword>
<dbReference type="Pfam" id="PF08620">
    <property type="entry name" value="RPAP1_C"/>
    <property type="match status" value="1"/>
</dbReference>
<comment type="caution">
    <text evidence="9">The sequence shown here is derived from an EMBL/GenBank/DDBJ whole genome shotgun (WGS) entry which is preliminary data.</text>
</comment>
<sequence length="1608" mass="179967">MKKKENELEKTQPTKPTVRKIFGTQQISEDDALSLVGGIVEKGFSDNSQFRSTGPSYAPRPTVLPFPVARHRSHGPHWSAKVGGSNGIDDEDEEEEQDFTGMNMAATFANPVQRKEKKGLDFSWLRETVNNNGGSVPHEKKRQGYLIGSNEWKGGKEANYKNSDGSGRWILTQDDAPLTRADFDAKEKDVTMEDKVSIIPEEVKEKRQDVLAMAIDDGQSNFKHSAAENFVQTKERPRSGIIEDREGIKGNIEPQLLNRPIKDIDVDMEMQCRPTTHFDSSFGYDKLVDKQAATSLESQIDLENRARLEKMSSDEIAEAQSEIMTKMSPKLINALRKRGQDKLKKQKISVSDMGSNGSSGTEQKEKNLINEPAMSGASSSSHDVQKAASADSLIDKDNKVVPNLSSKGSSLWDSWSKRVEHVRDLRFSLDGDVFKPDFAQILDAGTKQVHSGYSADNVSERDFLRTEGDPGAAGYTVKEAVALTRSVVPGQRALALHLIASILDKANCSIYQHQVGCNMKFAESDESIDWEAIWAFVLGPEPELALSLRISLDDNHNSVVLACAKAIQSVLSCDINESFFNISEKIPTYSQDLFTAPVFRSKPDIDSGFLRGGFWKYNTKPSNILRFDEDTIDDKSDGEHTIQDDIVVAGQDIAAGLVRMGILPRICYLLETSPSPPLEECLISILIAIARHSPTCAAAIINCDRLVQTVANRFAANEQIEIYPCKIKSVKLLKVLARVEKKNCIMLIKNGIFHKVTWHLYRYPFSLDQWVKSGRDVCKLSSALLVEQLRFCKVCIQFGYGISQFPDLFPSLSIWLNVPTFPKLIENNVIIEFAAITKEAYLLLDALASRLPNFYLQMHQGMEVNAEDTEVWAWSQVGPIIDLAIEWTKVKSIPYISGFLDWDEAGGYFILQDSEVNCLLWIISSVMHMLSNVLKAATPDDVKSLYNGHVPWLPEFVPKIGLEIIRNGFMSFSGVNGMASDDNTAGSGSFLGYLCHLRQKSGHETSISSTCCLHGLVQVVASVDKLIHLAKHEFQNASAEYQNFTRDDKILAEGIFHSSLVELGALLSSFMKLISNGWQCIQSIEMFGRGGPSPGVGVGWGSPGGGYWSTTTLLAQQDARLVMYLLENTQNAFAKDLLTDEEVCFTMQRINSAVKACMIAGPRDGAVVDKLLDILLQVPVLKHLDFGIRRFLSHREGFRPFGWKYEEEEYLLFANVLSTHFKNRWLSVKNKLKTTGNHKHVNCKRHKKGSLPLETIHEDTDRPLTVGQGPTSLIMEWAHQRLHLPIHWFLSAISTIQYEKNIDIPVDFVEIARGGLFFLLGIEAMSTFVAVEFQSPVNNIPIVWKLHALSVTLLGGMGVLEEEKSRDVYETLQDVYGKVLEKFNMESLYFQSEIHESYSTFIENLVEQFAAVSYGDVVFARQVAIYLHRRVEAPVRLATWNALSNARVLELFPPLEKCIAKGDGYLEPVEDDERILEAYVKSWVSGALDRAATRRSATFTLVLHHLSSFLFENVCDSTRTLRNKLARSLLRDCPRKEQRQNMLMKLIQYKKSIPCAEPISDVASSLQICLGKRFQLLKESCEGNSLLITAVEELESSTNLHIEGMRLS</sequence>
<accession>A0A8S0RS24</accession>
<dbReference type="InterPro" id="IPR055326">
    <property type="entry name" value="MINIYO"/>
</dbReference>
<dbReference type="Pfam" id="PF25766">
    <property type="entry name" value="TPR_RPAP1"/>
    <property type="match status" value="1"/>
</dbReference>
<dbReference type="InterPro" id="IPR013930">
    <property type="entry name" value="RPAP1_N"/>
</dbReference>
<feature type="region of interest" description="Disordered" evidence="5">
    <location>
        <begin position="1"/>
        <end position="23"/>
    </location>
</feature>
<feature type="region of interest" description="Disordered" evidence="5">
    <location>
        <begin position="71"/>
        <end position="94"/>
    </location>
</feature>
<feature type="domain" description="RPAP1/MINIYO-like TPR repeats" evidence="8">
    <location>
        <begin position="1332"/>
        <end position="1514"/>
    </location>
</feature>
<evidence type="ECO:0000256" key="2">
    <source>
        <dbReference type="ARBA" id="ARBA00009953"/>
    </source>
</evidence>
<evidence type="ECO:0000259" key="8">
    <source>
        <dbReference type="Pfam" id="PF25766"/>
    </source>
</evidence>
<comment type="subcellular location">
    <subcellularLocation>
        <location evidence="1">Nucleus</location>
    </subcellularLocation>
</comment>
<protein>
    <submittedName>
        <fullName evidence="9">Transcriptional elongation regulator MINIYO</fullName>
    </submittedName>
</protein>
<gene>
    <name evidence="9" type="ORF">OLEA9_A013235</name>
</gene>
<evidence type="ECO:0000259" key="7">
    <source>
        <dbReference type="Pfam" id="PF08621"/>
    </source>
</evidence>
<dbReference type="Pfam" id="PF08621">
    <property type="entry name" value="RPAP1_N"/>
    <property type="match status" value="1"/>
</dbReference>
<evidence type="ECO:0000256" key="4">
    <source>
        <dbReference type="ARBA" id="ARBA00023242"/>
    </source>
</evidence>
<dbReference type="InterPro" id="IPR016024">
    <property type="entry name" value="ARM-type_fold"/>
</dbReference>
<feature type="region of interest" description="Disordered" evidence="5">
    <location>
        <begin position="338"/>
        <end position="364"/>
    </location>
</feature>
<keyword evidence="3" id="KW-0804">Transcription</keyword>
<evidence type="ECO:0000259" key="6">
    <source>
        <dbReference type="Pfam" id="PF08620"/>
    </source>
</evidence>
<dbReference type="PANTHER" id="PTHR47605:SF2">
    <property type="entry name" value="TRANSCRIPTIONAL ELONGATION REGULATOR MINIYO"/>
    <property type="match status" value="1"/>
</dbReference>
<dbReference type="InterPro" id="IPR057989">
    <property type="entry name" value="TPR_RPAP1/MINIYO-like"/>
</dbReference>
<dbReference type="Proteomes" id="UP000594638">
    <property type="component" value="Unassembled WGS sequence"/>
</dbReference>
<dbReference type="SUPFAM" id="SSF48371">
    <property type="entry name" value="ARM repeat"/>
    <property type="match status" value="1"/>
</dbReference>
<feature type="region of interest" description="Disordered" evidence="5">
    <location>
        <begin position="372"/>
        <end position="391"/>
    </location>
</feature>
<dbReference type="OrthoDB" id="348201at2759"/>
<feature type="domain" description="RPAP1 N-terminal" evidence="7">
    <location>
        <begin position="299"/>
        <end position="342"/>
    </location>
</feature>
<comment type="similarity">
    <text evidence="2">Belongs to the RPAP1 family.</text>
</comment>
<feature type="compositionally biased region" description="Basic and acidic residues" evidence="5">
    <location>
        <begin position="1"/>
        <end position="12"/>
    </location>
</feature>
<reference evidence="9 10" key="1">
    <citation type="submission" date="2019-12" db="EMBL/GenBank/DDBJ databases">
        <authorList>
            <person name="Alioto T."/>
            <person name="Alioto T."/>
            <person name="Gomez Garrido J."/>
        </authorList>
    </citation>
    <scope>NUCLEOTIDE SEQUENCE [LARGE SCALE GENOMIC DNA]</scope>
</reference>
<dbReference type="Gramene" id="OE9A013235T1">
    <property type="protein sequence ID" value="OE9A013235C1"/>
    <property type="gene ID" value="OE9A013235"/>
</dbReference>
<evidence type="ECO:0000313" key="10">
    <source>
        <dbReference type="Proteomes" id="UP000594638"/>
    </source>
</evidence>
<evidence type="ECO:0000256" key="3">
    <source>
        <dbReference type="ARBA" id="ARBA00023163"/>
    </source>
</evidence>
<evidence type="ECO:0000313" key="9">
    <source>
        <dbReference type="EMBL" id="CAA2982042.1"/>
    </source>
</evidence>
<dbReference type="EMBL" id="CACTIH010003685">
    <property type="protein sequence ID" value="CAA2982042.1"/>
    <property type="molecule type" value="Genomic_DNA"/>
</dbReference>
<evidence type="ECO:0000256" key="5">
    <source>
        <dbReference type="SAM" id="MobiDB-lite"/>
    </source>
</evidence>
<dbReference type="PANTHER" id="PTHR47605">
    <property type="entry name" value="TRANSCRIPTIONAL ELONGATION REGULATOR MINIYO"/>
    <property type="match status" value="1"/>
</dbReference>